<dbReference type="Gene3D" id="3.60.15.10">
    <property type="entry name" value="Ribonuclease Z/Hydroxyacylglutathione hydrolase-like"/>
    <property type="match status" value="1"/>
</dbReference>
<sequence>MGERRSLSDVRKAEKTVTTTSVHRIGGEIALDHTVSWAPPGASGSQEVSAYLVRGASGAVLVDTGLRLHEDAVLAQLAELLDPGQPLSVLLTRTEMECCLNLPAIEAAFGLDAVWYTGGITVPRSHAEVRRVSVEPGTSQWVEPYPGLRLELISPMMRLLPTLWMYEPETASLLTSDAFTHGGVDGRPVESGLQKFAWFTRAETTAIAAHVRQVVEERPVALIGPGYGSPFEGANTVTAQALMLAAAIEKVGVR</sequence>
<dbReference type="Proteomes" id="UP001142325">
    <property type="component" value="Unassembled WGS sequence"/>
</dbReference>
<comment type="caution">
    <text evidence="1">The sequence shown here is derived from an EMBL/GenBank/DDBJ whole genome shotgun (WGS) entry which is preliminary data.</text>
</comment>
<keyword evidence="2" id="KW-1185">Reference proteome</keyword>
<gene>
    <name evidence="1" type="ORF">GCM10017596_27810</name>
</gene>
<dbReference type="SUPFAM" id="SSF56281">
    <property type="entry name" value="Metallo-hydrolase/oxidoreductase"/>
    <property type="match status" value="1"/>
</dbReference>
<reference evidence="1" key="2">
    <citation type="submission" date="2023-01" db="EMBL/GenBank/DDBJ databases">
        <authorList>
            <person name="Sun Q."/>
            <person name="Evtushenko L."/>
        </authorList>
    </citation>
    <scope>NUCLEOTIDE SEQUENCE</scope>
    <source>
        <strain evidence="1">VKM Ac-1958</strain>
    </source>
</reference>
<dbReference type="InterPro" id="IPR036866">
    <property type="entry name" value="RibonucZ/Hydroxyglut_hydro"/>
</dbReference>
<organism evidence="1 2">
    <name type="scientific">Microbacterium keratanolyticum</name>
    <dbReference type="NCBI Taxonomy" id="67574"/>
    <lineage>
        <taxon>Bacteria</taxon>
        <taxon>Bacillati</taxon>
        <taxon>Actinomycetota</taxon>
        <taxon>Actinomycetes</taxon>
        <taxon>Micrococcales</taxon>
        <taxon>Microbacteriaceae</taxon>
        <taxon>Microbacterium</taxon>
    </lineage>
</organism>
<accession>A0A9W6MA85</accession>
<evidence type="ECO:0000313" key="1">
    <source>
        <dbReference type="EMBL" id="GLK03066.1"/>
    </source>
</evidence>
<evidence type="ECO:0000313" key="2">
    <source>
        <dbReference type="Proteomes" id="UP001142325"/>
    </source>
</evidence>
<name>A0A9W6MA85_9MICO</name>
<protein>
    <submittedName>
        <fullName evidence="1">Uncharacterized protein</fullName>
    </submittedName>
</protein>
<dbReference type="EMBL" id="BSET01000002">
    <property type="protein sequence ID" value="GLK03066.1"/>
    <property type="molecule type" value="Genomic_DNA"/>
</dbReference>
<proteinExistence type="predicted"/>
<dbReference type="AlphaFoldDB" id="A0A9W6MA85"/>
<reference evidence="1" key="1">
    <citation type="journal article" date="2014" name="Int. J. Syst. Evol. Microbiol.">
        <title>Complete genome sequence of Corynebacterium casei LMG S-19264T (=DSM 44701T), isolated from a smear-ripened cheese.</title>
        <authorList>
            <consortium name="US DOE Joint Genome Institute (JGI-PGF)"/>
            <person name="Walter F."/>
            <person name="Albersmeier A."/>
            <person name="Kalinowski J."/>
            <person name="Ruckert C."/>
        </authorList>
    </citation>
    <scope>NUCLEOTIDE SEQUENCE</scope>
    <source>
        <strain evidence="1">VKM Ac-1958</strain>
    </source>
</reference>